<dbReference type="PROSITE" id="PS51257">
    <property type="entry name" value="PROKAR_LIPOPROTEIN"/>
    <property type="match status" value="1"/>
</dbReference>
<evidence type="ECO:0000256" key="3">
    <source>
        <dbReference type="SAM" id="SignalP"/>
    </source>
</evidence>
<dbReference type="PANTHER" id="PTHR30222">
    <property type="entry name" value="SPERMIDINE/PUTRESCINE-BINDING PERIPLASMIC PROTEIN"/>
    <property type="match status" value="1"/>
</dbReference>
<name>A0A9D2CTS6_9FIRM</name>
<evidence type="ECO:0000313" key="5">
    <source>
        <dbReference type="Proteomes" id="UP000886750"/>
    </source>
</evidence>
<keyword evidence="2" id="KW-0812">Transmembrane</keyword>
<keyword evidence="1 3" id="KW-0732">Signal</keyword>
<comment type="caution">
    <text evidence="4">The sequence shown here is derived from an EMBL/GenBank/DDBJ whole genome shotgun (WGS) entry which is preliminary data.</text>
</comment>
<evidence type="ECO:0000256" key="2">
    <source>
        <dbReference type="SAM" id="Phobius"/>
    </source>
</evidence>
<accession>A0A9D2CTS6</accession>
<feature type="signal peptide" evidence="3">
    <location>
        <begin position="1"/>
        <end position="23"/>
    </location>
</feature>
<dbReference type="InterPro" id="IPR006059">
    <property type="entry name" value="SBP"/>
</dbReference>
<evidence type="ECO:0000313" key="4">
    <source>
        <dbReference type="EMBL" id="HIY97653.1"/>
    </source>
</evidence>
<feature type="chain" id="PRO_5039718482" evidence="3">
    <location>
        <begin position="24"/>
        <end position="524"/>
    </location>
</feature>
<dbReference type="SUPFAM" id="SSF53850">
    <property type="entry name" value="Periplasmic binding protein-like II"/>
    <property type="match status" value="1"/>
</dbReference>
<dbReference type="Gene3D" id="3.40.190.10">
    <property type="entry name" value="Periplasmic binding protein-like II"/>
    <property type="match status" value="3"/>
</dbReference>
<dbReference type="PANTHER" id="PTHR30222:SF17">
    <property type="entry name" value="SPERMIDINE_PUTRESCINE-BINDING PERIPLASMIC PROTEIN"/>
    <property type="match status" value="1"/>
</dbReference>
<dbReference type="EMBL" id="DXCQ01000074">
    <property type="protein sequence ID" value="HIY97653.1"/>
    <property type="molecule type" value="Genomic_DNA"/>
</dbReference>
<protein>
    <submittedName>
        <fullName evidence="4">Extracellular solute-binding protein</fullName>
    </submittedName>
</protein>
<keyword evidence="2" id="KW-0472">Membrane</keyword>
<feature type="transmembrane region" description="Helical" evidence="2">
    <location>
        <begin position="485"/>
        <end position="507"/>
    </location>
</feature>
<organism evidence="4 5">
    <name type="scientific">Candidatus Borkfalkia excrementigallinarum</name>
    <dbReference type="NCBI Taxonomy" id="2838506"/>
    <lineage>
        <taxon>Bacteria</taxon>
        <taxon>Bacillati</taxon>
        <taxon>Bacillota</taxon>
        <taxon>Clostridia</taxon>
        <taxon>Christensenellales</taxon>
        <taxon>Christensenellaceae</taxon>
        <taxon>Candidatus Borkfalkia</taxon>
    </lineage>
</organism>
<dbReference type="Proteomes" id="UP000886750">
    <property type="component" value="Unassembled WGS sequence"/>
</dbReference>
<evidence type="ECO:0000256" key="1">
    <source>
        <dbReference type="ARBA" id="ARBA00022729"/>
    </source>
</evidence>
<reference evidence="4" key="1">
    <citation type="journal article" date="2021" name="PeerJ">
        <title>Extensive microbial diversity within the chicken gut microbiome revealed by metagenomics and culture.</title>
        <authorList>
            <person name="Gilroy R."/>
            <person name="Ravi A."/>
            <person name="Getino M."/>
            <person name="Pursley I."/>
            <person name="Horton D.L."/>
            <person name="Alikhan N.F."/>
            <person name="Baker D."/>
            <person name="Gharbi K."/>
            <person name="Hall N."/>
            <person name="Watson M."/>
            <person name="Adriaenssens E.M."/>
            <person name="Foster-Nyarko E."/>
            <person name="Jarju S."/>
            <person name="Secka A."/>
            <person name="Antonio M."/>
            <person name="Oren A."/>
            <person name="Chaudhuri R.R."/>
            <person name="La Ragione R."/>
            <person name="Hildebrand F."/>
            <person name="Pallen M.J."/>
        </authorList>
    </citation>
    <scope>NUCLEOTIDE SEQUENCE</scope>
    <source>
        <strain evidence="4">1345</strain>
    </source>
</reference>
<dbReference type="AlphaFoldDB" id="A0A9D2CTS6"/>
<reference evidence="4" key="2">
    <citation type="submission" date="2021-04" db="EMBL/GenBank/DDBJ databases">
        <authorList>
            <person name="Gilroy R."/>
        </authorList>
    </citation>
    <scope>NUCLEOTIDE SEQUENCE</scope>
    <source>
        <strain evidence="4">1345</strain>
    </source>
</reference>
<gene>
    <name evidence="4" type="ORF">H9729_08180</name>
</gene>
<dbReference type="Pfam" id="PF13416">
    <property type="entry name" value="SBP_bac_8"/>
    <property type="match status" value="1"/>
</dbReference>
<sequence length="524" mass="59406">MKKRIATTALALFLLLPFVLALAGCAADGAQVLRVYNWEDYISEPTENEDGSVEDDYVDLIAEFEKAYYEETGTRVRVEYSTFGTNENMYNELKISPGSYDLVCPSDYMIMKMISEGMVEKFSDDFLADSNYAKYASPYIKNLFESNYATVNGEKHYWSDYSVPYMWGTMGYVYNPDLRGSVEEDLASWAGLWDADYASVATIKDSVRDSYFLGVAVVYREELMQLQEEYGIDENTKLDDPNYAEYNAKVTAIMNRTDEDTLEKAKDTLIELKENLYGFEVDSGKQDMVAGRISINFAWSGDAVYTMDDAEPYFDENGNYHEGLYLNYIVPEECSNIWFDGWVMPKGANTELAEAFIDFLSEPENAVANMNYIGYTSSIAGDAVFDAMNSEDWYYEGEEGDVDENGNPLVPYDLNYFFNGTSDGKYRDGDYIIYVSEESAKRQISAQYPTENVLVRSAIMQHFDDEVNAAVNEMWEEVKGLPIPVWAYIVIAVIAAGIIVIALSYVYKGKRSEPKPKKGFRAAK</sequence>
<proteinExistence type="predicted"/>
<keyword evidence="2" id="KW-1133">Transmembrane helix</keyword>